<organism evidence="4 5">
    <name type="scientific">Rotaria sordida</name>
    <dbReference type="NCBI Taxonomy" id="392033"/>
    <lineage>
        <taxon>Eukaryota</taxon>
        <taxon>Metazoa</taxon>
        <taxon>Spiralia</taxon>
        <taxon>Gnathifera</taxon>
        <taxon>Rotifera</taxon>
        <taxon>Eurotatoria</taxon>
        <taxon>Bdelloidea</taxon>
        <taxon>Philodinida</taxon>
        <taxon>Philodinidae</taxon>
        <taxon>Rotaria</taxon>
    </lineage>
</organism>
<dbReference type="Gene3D" id="2.60.210.10">
    <property type="entry name" value="Apoptosis, Tumor Necrosis Factor Receptor Associated Protein 2, Chain A"/>
    <property type="match status" value="1"/>
</dbReference>
<evidence type="ECO:0000313" key="3">
    <source>
        <dbReference type="EMBL" id="CAF3906053.1"/>
    </source>
</evidence>
<dbReference type="PANTHER" id="PTHR10131:SF138">
    <property type="entry name" value="RE66324P"/>
    <property type="match status" value="1"/>
</dbReference>
<dbReference type="InterPro" id="IPR002083">
    <property type="entry name" value="MATH/TRAF_dom"/>
</dbReference>
<dbReference type="EMBL" id="CAJOBE010003895">
    <property type="protein sequence ID" value="CAF3906053.1"/>
    <property type="molecule type" value="Genomic_DNA"/>
</dbReference>
<dbReference type="PROSITE" id="PS50144">
    <property type="entry name" value="MATH"/>
    <property type="match status" value="1"/>
</dbReference>
<dbReference type="Proteomes" id="UP000663874">
    <property type="component" value="Unassembled WGS sequence"/>
</dbReference>
<dbReference type="InterPro" id="IPR049342">
    <property type="entry name" value="TRAF1-6_MATH_dom"/>
</dbReference>
<dbReference type="Pfam" id="PF21355">
    <property type="entry name" value="TRAF-mep_MATH"/>
    <property type="match status" value="1"/>
</dbReference>
<evidence type="ECO:0000259" key="2">
    <source>
        <dbReference type="PROSITE" id="PS50144"/>
    </source>
</evidence>
<proteinExistence type="predicted"/>
<feature type="compositionally biased region" description="Polar residues" evidence="1">
    <location>
        <begin position="25"/>
        <end position="43"/>
    </location>
</feature>
<dbReference type="GO" id="GO:0005164">
    <property type="term" value="F:tumor necrosis factor receptor binding"/>
    <property type="evidence" value="ECO:0007669"/>
    <property type="project" value="TreeGrafter"/>
</dbReference>
<sequence length="202" mass="23157">MYKIESPLSVAFKRTFGSSSSKSSDAQSERQTSIYSPPFHSSQSGYKMRARFYLNGDENARRTHISLFFILMRSEYNAILRFPFNYKVTFCLYDQTPTQQHIIDSFQPDIKSNSFQRPRSEMNIVSGIPKLCPLSTIQQEGNPYVRDDTIFIKIMVNFGDIPKTLLPFALNPNLGFPVNIQQTMIKQEAEKRTQQTSTPSAT</sequence>
<dbReference type="Proteomes" id="UP000663823">
    <property type="component" value="Unassembled WGS sequence"/>
</dbReference>
<evidence type="ECO:0000313" key="5">
    <source>
        <dbReference type="Proteomes" id="UP000663823"/>
    </source>
</evidence>
<dbReference type="SUPFAM" id="SSF49599">
    <property type="entry name" value="TRAF domain-like"/>
    <property type="match status" value="1"/>
</dbReference>
<dbReference type="GO" id="GO:0009898">
    <property type="term" value="C:cytoplasmic side of plasma membrane"/>
    <property type="evidence" value="ECO:0007669"/>
    <property type="project" value="TreeGrafter"/>
</dbReference>
<dbReference type="EMBL" id="CAJOAX010005431">
    <property type="protein sequence ID" value="CAF3947680.1"/>
    <property type="molecule type" value="Genomic_DNA"/>
</dbReference>
<feature type="region of interest" description="Disordered" evidence="1">
    <location>
        <begin position="16"/>
        <end position="43"/>
    </location>
</feature>
<evidence type="ECO:0000313" key="4">
    <source>
        <dbReference type="EMBL" id="CAF3947680.1"/>
    </source>
</evidence>
<name>A0A819KEC1_9BILA</name>
<evidence type="ECO:0000256" key="1">
    <source>
        <dbReference type="SAM" id="MobiDB-lite"/>
    </source>
</evidence>
<dbReference type="GO" id="GO:0043122">
    <property type="term" value="P:regulation of canonical NF-kappaB signal transduction"/>
    <property type="evidence" value="ECO:0007669"/>
    <property type="project" value="TreeGrafter"/>
</dbReference>
<dbReference type="PANTHER" id="PTHR10131">
    <property type="entry name" value="TNF RECEPTOR ASSOCIATED FACTOR"/>
    <property type="match status" value="1"/>
</dbReference>
<feature type="domain" description="MATH" evidence="2">
    <location>
        <begin position="9"/>
        <end position="156"/>
    </location>
</feature>
<dbReference type="AlphaFoldDB" id="A0A819KEC1"/>
<protein>
    <recommendedName>
        <fullName evidence="2">MATH domain-containing protein</fullName>
    </recommendedName>
</protein>
<accession>A0A819KEC1</accession>
<dbReference type="InterPro" id="IPR008974">
    <property type="entry name" value="TRAF-like"/>
</dbReference>
<comment type="caution">
    <text evidence="4">The sequence shown here is derived from an EMBL/GenBank/DDBJ whole genome shotgun (WGS) entry which is preliminary data.</text>
</comment>
<reference evidence="4" key="1">
    <citation type="submission" date="2021-02" db="EMBL/GenBank/DDBJ databases">
        <authorList>
            <person name="Nowell W R."/>
        </authorList>
    </citation>
    <scope>NUCLEOTIDE SEQUENCE</scope>
</reference>
<gene>
    <name evidence="3" type="ORF">FNK824_LOCUS20837</name>
    <name evidence="4" type="ORF">OTI717_LOCUS26210</name>
</gene>